<keyword evidence="3" id="KW-1185">Reference proteome</keyword>
<name>A0ABP6YS66_9ACTN</name>
<sequence length="266" mass="30006">MLGDPMDMLAAELGVRAEEVRRVRTPRGGVLLGFRCEPDACLDTWRRARERYRSTGLWPFITHTSPTRWEWAEVPRDGRDGKQAVIATLLESQADELLKEAQWFKPPREHPAAARDLEDLARLLTRALPAAEALARSAESRLASSFVAPPEWICLVPTEDPSGIPELLDAPDTPNHTPFPGREPLSYQDHANVLREWHDRYGAEICYLESHAVLLSIEHPPSDPFETARVAIEHYAYCPDLDQAVGGLPEVAARQVPTGAWFFWWD</sequence>
<evidence type="ECO:0000313" key="2">
    <source>
        <dbReference type="EMBL" id="GAA3588317.1"/>
    </source>
</evidence>
<feature type="domain" description="DUF4253" evidence="1">
    <location>
        <begin position="154"/>
        <end position="266"/>
    </location>
</feature>
<dbReference type="InterPro" id="IPR025349">
    <property type="entry name" value="DUF4253"/>
</dbReference>
<comment type="caution">
    <text evidence="2">The sequence shown here is derived from an EMBL/GenBank/DDBJ whole genome shotgun (WGS) entry which is preliminary data.</text>
</comment>
<gene>
    <name evidence="2" type="ORF">GCM10022295_82390</name>
</gene>
<accession>A0ABP6YS66</accession>
<organism evidence="2 3">
    <name type="scientific">Streptomyces osmaniensis</name>
    <dbReference type="NCBI Taxonomy" id="593134"/>
    <lineage>
        <taxon>Bacteria</taxon>
        <taxon>Bacillati</taxon>
        <taxon>Actinomycetota</taxon>
        <taxon>Actinomycetes</taxon>
        <taxon>Kitasatosporales</taxon>
        <taxon>Streptomycetaceae</taxon>
        <taxon>Streptomyces</taxon>
    </lineage>
</organism>
<reference evidence="3" key="1">
    <citation type="journal article" date="2019" name="Int. J. Syst. Evol. Microbiol.">
        <title>The Global Catalogue of Microorganisms (GCM) 10K type strain sequencing project: providing services to taxonomists for standard genome sequencing and annotation.</title>
        <authorList>
            <consortium name="The Broad Institute Genomics Platform"/>
            <consortium name="The Broad Institute Genome Sequencing Center for Infectious Disease"/>
            <person name="Wu L."/>
            <person name="Ma J."/>
        </authorList>
    </citation>
    <scope>NUCLEOTIDE SEQUENCE [LARGE SCALE GENOMIC DNA]</scope>
    <source>
        <strain evidence="3">JCM 17656</strain>
    </source>
</reference>
<dbReference type="EMBL" id="BAABCE010000024">
    <property type="protein sequence ID" value="GAA3588317.1"/>
    <property type="molecule type" value="Genomic_DNA"/>
</dbReference>
<protein>
    <recommendedName>
        <fullName evidence="1">DUF4253 domain-containing protein</fullName>
    </recommendedName>
</protein>
<proteinExistence type="predicted"/>
<evidence type="ECO:0000259" key="1">
    <source>
        <dbReference type="Pfam" id="PF14062"/>
    </source>
</evidence>
<dbReference type="Pfam" id="PF14062">
    <property type="entry name" value="DUF4253"/>
    <property type="match status" value="1"/>
</dbReference>
<evidence type="ECO:0000313" key="3">
    <source>
        <dbReference type="Proteomes" id="UP001500707"/>
    </source>
</evidence>
<dbReference type="Proteomes" id="UP001500707">
    <property type="component" value="Unassembled WGS sequence"/>
</dbReference>